<protein>
    <submittedName>
        <fullName evidence="6">Pyridoxal-phosphate dependent enzyme</fullName>
    </submittedName>
</protein>
<dbReference type="Gene3D" id="3.40.50.1100">
    <property type="match status" value="2"/>
</dbReference>
<keyword evidence="3 4" id="KW-0663">Pyridoxal phosphate</keyword>
<dbReference type="RefSeq" id="WP_119917714.1">
    <property type="nucleotide sequence ID" value="NZ_QYYA01000002.1"/>
</dbReference>
<evidence type="ECO:0000256" key="2">
    <source>
        <dbReference type="ARBA" id="ARBA00008639"/>
    </source>
</evidence>
<dbReference type="AlphaFoldDB" id="A0A418XYF1"/>
<organism evidence="6 7">
    <name type="scientific">Alcanivorax profundi</name>
    <dbReference type="NCBI Taxonomy" id="2338368"/>
    <lineage>
        <taxon>Bacteria</taxon>
        <taxon>Pseudomonadati</taxon>
        <taxon>Pseudomonadota</taxon>
        <taxon>Gammaproteobacteria</taxon>
        <taxon>Oceanospirillales</taxon>
        <taxon>Alcanivoracaceae</taxon>
        <taxon>Alcanivorax</taxon>
    </lineage>
</organism>
<feature type="domain" description="Tryptophan synthase beta chain-like PALP" evidence="5">
    <location>
        <begin position="23"/>
        <end position="306"/>
    </location>
</feature>
<comment type="similarity">
    <text evidence="2">Belongs to the ACC deaminase/D-cysteine desulfhydrase family.</text>
</comment>
<dbReference type="PANTHER" id="PTHR43780">
    <property type="entry name" value="1-AMINOCYCLOPROPANE-1-CARBOXYLATE DEAMINASE-RELATED"/>
    <property type="match status" value="1"/>
</dbReference>
<reference evidence="6 7" key="1">
    <citation type="submission" date="2018-09" db="EMBL/GenBank/DDBJ databases">
        <title>Alcanivorax profundi sp. nov., isolated from 1000 m-depth seawater of the Mariana Trench.</title>
        <authorList>
            <person name="Liu J."/>
        </authorList>
    </citation>
    <scope>NUCLEOTIDE SEQUENCE [LARGE SCALE GENOMIC DNA]</scope>
    <source>
        <strain evidence="6 7">MTEO17</strain>
    </source>
</reference>
<evidence type="ECO:0000259" key="5">
    <source>
        <dbReference type="Pfam" id="PF00291"/>
    </source>
</evidence>
<sequence>MPWPLLERYPELAMLNPSALCTLPTPVEPLPGLGANCWVKRDDISARPYGGNKLRKLEWILPDIRREDAHTVVTLGATGTNAGLATSLLCQKEGLRCDIFTFPQPDSPVVRQNRLAMQQAGARLHDRGSLLGAALGWYLHPGRLKRGYYFLYAGCSNPVATLGYVNAMLELKQQIDEGLCPAPAALVVAAGSCATAAGLLVGSQISGLNTRIHAVQVAPTRLGPFSVCNARLTLGMAHTAWQQLGEPGELNPHLLHWHDNYLGKGYGQASELTRQAKTQAARQGLLVEDTYSGKAFAAFSAISQQQPGPTLFWHTFNAHPL</sequence>
<evidence type="ECO:0000313" key="6">
    <source>
        <dbReference type="EMBL" id="RJG18055.1"/>
    </source>
</evidence>
<accession>A0A418XYF1</accession>
<dbReference type="InterPro" id="IPR036052">
    <property type="entry name" value="TrpB-like_PALP_sf"/>
</dbReference>
<comment type="caution">
    <text evidence="6">The sequence shown here is derived from an EMBL/GenBank/DDBJ whole genome shotgun (WGS) entry which is preliminary data.</text>
</comment>
<keyword evidence="7" id="KW-1185">Reference proteome</keyword>
<dbReference type="Proteomes" id="UP000283734">
    <property type="component" value="Unassembled WGS sequence"/>
</dbReference>
<proteinExistence type="inferred from homology"/>
<dbReference type="InterPro" id="IPR027278">
    <property type="entry name" value="ACCD_DCysDesulf"/>
</dbReference>
<dbReference type="SUPFAM" id="SSF53686">
    <property type="entry name" value="Tryptophan synthase beta subunit-like PLP-dependent enzymes"/>
    <property type="match status" value="1"/>
</dbReference>
<dbReference type="GO" id="GO:0019148">
    <property type="term" value="F:D-cysteine desulfhydrase activity"/>
    <property type="evidence" value="ECO:0007669"/>
    <property type="project" value="TreeGrafter"/>
</dbReference>
<name>A0A418XYF1_9GAMM</name>
<dbReference type="Pfam" id="PF00291">
    <property type="entry name" value="PALP"/>
    <property type="match status" value="1"/>
</dbReference>
<gene>
    <name evidence="6" type="ORF">D4A39_06110</name>
</gene>
<comment type="cofactor">
    <cofactor evidence="1">
        <name>pyridoxal 5'-phosphate</name>
        <dbReference type="ChEBI" id="CHEBI:597326"/>
    </cofactor>
</comment>
<evidence type="ECO:0000313" key="7">
    <source>
        <dbReference type="Proteomes" id="UP000283734"/>
    </source>
</evidence>
<dbReference type="PIRSF" id="PIRSF006278">
    <property type="entry name" value="ACCD_DCysDesulf"/>
    <property type="match status" value="1"/>
</dbReference>
<evidence type="ECO:0000256" key="4">
    <source>
        <dbReference type="PIRSR" id="PIRSR006278-2"/>
    </source>
</evidence>
<dbReference type="InterPro" id="IPR001926">
    <property type="entry name" value="TrpB-like_PALP"/>
</dbReference>
<evidence type="ECO:0000256" key="1">
    <source>
        <dbReference type="ARBA" id="ARBA00001933"/>
    </source>
</evidence>
<feature type="modified residue" description="N6-(pyridoxal phosphate)lysine" evidence="4">
    <location>
        <position position="53"/>
    </location>
</feature>
<dbReference type="EMBL" id="QYYA01000002">
    <property type="protein sequence ID" value="RJG18055.1"/>
    <property type="molecule type" value="Genomic_DNA"/>
</dbReference>
<evidence type="ECO:0000256" key="3">
    <source>
        <dbReference type="ARBA" id="ARBA00022898"/>
    </source>
</evidence>
<dbReference type="OrthoDB" id="9801249at2"/>
<dbReference type="PANTHER" id="PTHR43780:SF7">
    <property type="entry name" value="D-CYSTEINE DESULFHYDRASE 2, MITOCHONDRIAL"/>
    <property type="match status" value="1"/>
</dbReference>